<dbReference type="InterPro" id="IPR020251">
    <property type="entry name" value="Uncharacterised_YmjA"/>
</dbReference>
<evidence type="ECO:0000256" key="1">
    <source>
        <dbReference type="SAM" id="MobiDB-lite"/>
    </source>
</evidence>
<protein>
    <submittedName>
        <fullName evidence="2">DUF2543 family protein</fullName>
    </submittedName>
</protein>
<dbReference type="Pfam" id="PF10820">
    <property type="entry name" value="DUF2543"/>
    <property type="match status" value="1"/>
</dbReference>
<dbReference type="RefSeq" id="WP_032169939.1">
    <property type="nucleotide sequence ID" value="NZ_CP173554.1"/>
</dbReference>
<organism evidence="2 3">
    <name type="scientific">Escherichia coli</name>
    <dbReference type="NCBI Taxonomy" id="562"/>
    <lineage>
        <taxon>Bacteria</taxon>
        <taxon>Pseudomonadati</taxon>
        <taxon>Pseudomonadota</taxon>
        <taxon>Gammaproteobacteria</taxon>
        <taxon>Enterobacterales</taxon>
        <taxon>Enterobacteriaceae</taxon>
        <taxon>Escherichia</taxon>
    </lineage>
</organism>
<dbReference type="Proteomes" id="UP000512322">
    <property type="component" value="Chromosome"/>
</dbReference>
<feature type="region of interest" description="Disordered" evidence="1">
    <location>
        <begin position="63"/>
        <end position="84"/>
    </location>
</feature>
<sequence length="84" mass="9446">MNHDIPLKYFDIADEYATECAEPVADAERTPLAHYFQLLLTRLMNNEEISEEAQHEMAAEAGINPISANLRVEPSEECDASVPR</sequence>
<evidence type="ECO:0000313" key="3">
    <source>
        <dbReference type="Proteomes" id="UP000512322"/>
    </source>
</evidence>
<dbReference type="EMBL" id="CP057293">
    <property type="protein sequence ID" value="QMF68057.1"/>
    <property type="molecule type" value="Genomic_DNA"/>
</dbReference>
<reference evidence="2 3" key="1">
    <citation type="submission" date="2020-06" db="EMBL/GenBank/DDBJ databases">
        <title>REHAB project genomes.</title>
        <authorList>
            <person name="Shaw L.P."/>
        </authorList>
    </citation>
    <scope>NUCLEOTIDE SEQUENCE [LARGE SCALE GENOMIC DNA]</scope>
    <source>
        <strain evidence="2 3">RHB30-C10</strain>
    </source>
</reference>
<gene>
    <name evidence="2" type="ORF">HVY77_14500</name>
</gene>
<evidence type="ECO:0000313" key="2">
    <source>
        <dbReference type="EMBL" id="QMF68057.1"/>
    </source>
</evidence>
<proteinExistence type="predicted"/>
<name>A0A7H9SDN7_ECOLX</name>
<accession>A0A7H9SDN7</accession>
<dbReference type="AlphaFoldDB" id="A0A7H9SDN7"/>
<feature type="compositionally biased region" description="Acidic residues" evidence="1">
    <location>
        <begin position="75"/>
        <end position="84"/>
    </location>
</feature>